<gene>
    <name evidence="3" type="ORF">IAB98_01700</name>
</gene>
<dbReference type="AlphaFoldDB" id="A0A9D1EHZ6"/>
<sequence length="175" mass="18747">MKFLLFLSNMMIPLVIFYIVGFGLLMKRNIYEDFVEGAADGLKTVVKILPTLVGLMVGVGILRASGFLDMLAKLLGQVTDKIGFPSALVPVTVVKMFSSSAATGLLLDLYKEYGTDSSVGLMASIMMSCTETIFYTMSVYFVAAKVTKTRFTLAGALWATLVGVAASVVLAGLML</sequence>
<dbReference type="InterPro" id="IPR052549">
    <property type="entry name" value="SpmB"/>
</dbReference>
<feature type="transmembrane region" description="Helical" evidence="1">
    <location>
        <begin position="119"/>
        <end position="143"/>
    </location>
</feature>
<dbReference type="PANTHER" id="PTHR35793:SF2">
    <property type="entry name" value="INNER MEMBRANE PROTEIN YJIG"/>
    <property type="match status" value="1"/>
</dbReference>
<dbReference type="EMBL" id="DVHU01000013">
    <property type="protein sequence ID" value="HIR92121.1"/>
    <property type="molecule type" value="Genomic_DNA"/>
</dbReference>
<evidence type="ECO:0000313" key="4">
    <source>
        <dbReference type="Proteomes" id="UP000886841"/>
    </source>
</evidence>
<evidence type="ECO:0000313" key="3">
    <source>
        <dbReference type="EMBL" id="HIR92121.1"/>
    </source>
</evidence>
<dbReference type="Pfam" id="PF07670">
    <property type="entry name" value="Gate"/>
    <property type="match status" value="1"/>
</dbReference>
<feature type="domain" description="Nucleoside transporter/FeoB GTPase Gate" evidence="2">
    <location>
        <begin position="45"/>
        <end position="143"/>
    </location>
</feature>
<feature type="transmembrane region" description="Helical" evidence="1">
    <location>
        <begin position="87"/>
        <end position="107"/>
    </location>
</feature>
<dbReference type="PANTHER" id="PTHR35793">
    <property type="entry name" value="INNER MEMBRANE PROTEIN YJIG"/>
    <property type="match status" value="1"/>
</dbReference>
<accession>A0A9D1EHZ6</accession>
<dbReference type="InterPro" id="IPR011642">
    <property type="entry name" value="Gate_dom"/>
</dbReference>
<keyword evidence="1" id="KW-0472">Membrane</keyword>
<dbReference type="Proteomes" id="UP000886841">
    <property type="component" value="Unassembled WGS sequence"/>
</dbReference>
<evidence type="ECO:0000256" key="1">
    <source>
        <dbReference type="SAM" id="Phobius"/>
    </source>
</evidence>
<comment type="caution">
    <text evidence="3">The sequence shown here is derived from an EMBL/GenBank/DDBJ whole genome shotgun (WGS) entry which is preliminary data.</text>
</comment>
<organism evidence="3 4">
    <name type="scientific">Candidatus Egerieimonas intestinavium</name>
    <dbReference type="NCBI Taxonomy" id="2840777"/>
    <lineage>
        <taxon>Bacteria</taxon>
        <taxon>Bacillati</taxon>
        <taxon>Bacillota</taxon>
        <taxon>Clostridia</taxon>
        <taxon>Lachnospirales</taxon>
        <taxon>Lachnospiraceae</taxon>
        <taxon>Lachnospiraceae incertae sedis</taxon>
        <taxon>Candidatus Egerieimonas</taxon>
    </lineage>
</organism>
<reference evidence="3" key="2">
    <citation type="journal article" date="2021" name="PeerJ">
        <title>Extensive microbial diversity within the chicken gut microbiome revealed by metagenomics and culture.</title>
        <authorList>
            <person name="Gilroy R."/>
            <person name="Ravi A."/>
            <person name="Getino M."/>
            <person name="Pursley I."/>
            <person name="Horton D.L."/>
            <person name="Alikhan N.F."/>
            <person name="Baker D."/>
            <person name="Gharbi K."/>
            <person name="Hall N."/>
            <person name="Watson M."/>
            <person name="Adriaenssens E.M."/>
            <person name="Foster-Nyarko E."/>
            <person name="Jarju S."/>
            <person name="Secka A."/>
            <person name="Antonio M."/>
            <person name="Oren A."/>
            <person name="Chaudhuri R.R."/>
            <person name="La Ragione R."/>
            <person name="Hildebrand F."/>
            <person name="Pallen M.J."/>
        </authorList>
    </citation>
    <scope>NUCLEOTIDE SEQUENCE</scope>
    <source>
        <strain evidence="3">ChiSxjej1B13-7041</strain>
    </source>
</reference>
<feature type="transmembrane region" description="Helical" evidence="1">
    <location>
        <begin position="6"/>
        <end position="25"/>
    </location>
</feature>
<keyword evidence="1" id="KW-1133">Transmembrane helix</keyword>
<reference evidence="3" key="1">
    <citation type="submission" date="2020-10" db="EMBL/GenBank/DDBJ databases">
        <authorList>
            <person name="Gilroy R."/>
        </authorList>
    </citation>
    <scope>NUCLEOTIDE SEQUENCE</scope>
    <source>
        <strain evidence="3">ChiSxjej1B13-7041</strain>
    </source>
</reference>
<keyword evidence="1" id="KW-0812">Transmembrane</keyword>
<feature type="transmembrane region" description="Helical" evidence="1">
    <location>
        <begin position="45"/>
        <end position="67"/>
    </location>
</feature>
<evidence type="ECO:0000259" key="2">
    <source>
        <dbReference type="Pfam" id="PF07670"/>
    </source>
</evidence>
<proteinExistence type="predicted"/>
<protein>
    <submittedName>
        <fullName evidence="3">Spore maturation protein</fullName>
    </submittedName>
</protein>
<feature type="transmembrane region" description="Helical" evidence="1">
    <location>
        <begin position="155"/>
        <end position="174"/>
    </location>
</feature>
<name>A0A9D1EHZ6_9FIRM</name>
<dbReference type="GO" id="GO:0005886">
    <property type="term" value="C:plasma membrane"/>
    <property type="evidence" value="ECO:0007669"/>
    <property type="project" value="TreeGrafter"/>
</dbReference>